<name>A0A8S1JQ31_PARPR</name>
<evidence type="ECO:0000313" key="2">
    <source>
        <dbReference type="EMBL" id="CAD8044494.1"/>
    </source>
</evidence>
<dbReference type="EMBL" id="CAJJDM010000004">
    <property type="protein sequence ID" value="CAD8044494.1"/>
    <property type="molecule type" value="Genomic_DNA"/>
</dbReference>
<reference evidence="2" key="1">
    <citation type="submission" date="2021-01" db="EMBL/GenBank/DDBJ databases">
        <authorList>
            <consortium name="Genoscope - CEA"/>
            <person name="William W."/>
        </authorList>
    </citation>
    <scope>NUCLEOTIDE SEQUENCE</scope>
</reference>
<organism evidence="2 3">
    <name type="scientific">Paramecium primaurelia</name>
    <dbReference type="NCBI Taxonomy" id="5886"/>
    <lineage>
        <taxon>Eukaryota</taxon>
        <taxon>Sar</taxon>
        <taxon>Alveolata</taxon>
        <taxon>Ciliophora</taxon>
        <taxon>Intramacronucleata</taxon>
        <taxon>Oligohymenophorea</taxon>
        <taxon>Peniculida</taxon>
        <taxon>Parameciidae</taxon>
        <taxon>Paramecium</taxon>
    </lineage>
</organism>
<dbReference type="Proteomes" id="UP000688137">
    <property type="component" value="Unassembled WGS sequence"/>
</dbReference>
<proteinExistence type="predicted"/>
<gene>
    <name evidence="2" type="ORF">PPRIM_AZ9-3.1.T0080058</name>
</gene>
<comment type="caution">
    <text evidence="2">The sequence shown here is derived from an EMBL/GenBank/DDBJ whole genome shotgun (WGS) entry which is preliminary data.</text>
</comment>
<accession>A0A8S1JQ31</accession>
<protein>
    <submittedName>
        <fullName evidence="2">Uncharacterized protein</fullName>
    </submittedName>
</protein>
<sequence length="185" mass="22143">MSKLFKYKKVGNSLVVITKDSIELMDQLRTEHSNLCKSKSELEIKKQLIEDKMRELSINDQQDIPKTMYKYPFDSQNDQRTLDEEINFQINDYQEFISDFQENDTKTKKELFNYFSYKSDVKDLFNDPNNTNNLKKLAEEFGIKSNNINKMKQQITIIQNYLQNQSFPSQWNNIYNTELFDKLEI</sequence>
<feature type="coiled-coil region" evidence="1">
    <location>
        <begin position="25"/>
        <end position="59"/>
    </location>
</feature>
<keyword evidence="3" id="KW-1185">Reference proteome</keyword>
<keyword evidence="1" id="KW-0175">Coiled coil</keyword>
<evidence type="ECO:0000313" key="3">
    <source>
        <dbReference type="Proteomes" id="UP000688137"/>
    </source>
</evidence>
<evidence type="ECO:0000256" key="1">
    <source>
        <dbReference type="SAM" id="Coils"/>
    </source>
</evidence>
<dbReference type="AlphaFoldDB" id="A0A8S1JQ31"/>